<dbReference type="GO" id="GO:0008237">
    <property type="term" value="F:metallopeptidase activity"/>
    <property type="evidence" value="ECO:0007669"/>
    <property type="project" value="UniProtKB-KW"/>
</dbReference>
<feature type="domain" description="CAAX prenyl protease 2/Lysostaphin resistance protein A-like" evidence="3">
    <location>
        <begin position="230"/>
        <end position="329"/>
    </location>
</feature>
<comment type="caution">
    <text evidence="4">The sequence shown here is derived from an EMBL/GenBank/DDBJ whole genome shotgun (WGS) entry which is preliminary data.</text>
</comment>
<dbReference type="GO" id="GO:0006508">
    <property type="term" value="P:proteolysis"/>
    <property type="evidence" value="ECO:0007669"/>
    <property type="project" value="UniProtKB-KW"/>
</dbReference>
<feature type="transmembrane region" description="Helical" evidence="2">
    <location>
        <begin position="107"/>
        <end position="126"/>
    </location>
</feature>
<dbReference type="RefSeq" id="WP_104688540.1">
    <property type="nucleotide sequence ID" value="NZ_JBKTHY010000016.1"/>
</dbReference>
<evidence type="ECO:0000313" key="5">
    <source>
        <dbReference type="Proteomes" id="UP000239920"/>
    </source>
</evidence>
<dbReference type="GO" id="GO:0080120">
    <property type="term" value="P:CAAX-box protein maturation"/>
    <property type="evidence" value="ECO:0007669"/>
    <property type="project" value="UniProtKB-ARBA"/>
</dbReference>
<feature type="transmembrane region" description="Helical" evidence="2">
    <location>
        <begin position="201"/>
        <end position="220"/>
    </location>
</feature>
<dbReference type="PANTHER" id="PTHR36435:SF1">
    <property type="entry name" value="CAAX AMINO TERMINAL PROTEASE FAMILY PROTEIN"/>
    <property type="match status" value="1"/>
</dbReference>
<feature type="transmembrane region" description="Helical" evidence="2">
    <location>
        <begin position="132"/>
        <end position="151"/>
    </location>
</feature>
<protein>
    <submittedName>
        <fullName evidence="4">CPBP family intramembrane metalloprotease domain-containing protein</fullName>
    </submittedName>
</protein>
<dbReference type="AlphaFoldDB" id="A0A2J6NMT5"/>
<keyword evidence="2" id="KW-0812">Transmembrane</keyword>
<organism evidence="4 5">
    <name type="scientific">Limosilactobacillus pontis</name>
    <dbReference type="NCBI Taxonomy" id="35787"/>
    <lineage>
        <taxon>Bacteria</taxon>
        <taxon>Bacillati</taxon>
        <taxon>Bacillota</taxon>
        <taxon>Bacilli</taxon>
        <taxon>Lactobacillales</taxon>
        <taxon>Lactobacillaceae</taxon>
        <taxon>Limosilactobacillus</taxon>
    </lineage>
</organism>
<gene>
    <name evidence="4" type="ORF">CK797_04145</name>
</gene>
<dbReference type="Proteomes" id="UP000239920">
    <property type="component" value="Unassembled WGS sequence"/>
</dbReference>
<accession>A0A2J6NMT5</accession>
<sequence length="395" mass="45044">MSGSDYLKIWYRVQIGATLLILAMMMIRNYEFNRHRIAVLLLFTVVILAIALVVELWAQLPLAIKRVNAWLQALTQPLILILAWDVITREIIVLLHLPSRGVVTLMIAYYFIMFAPFASVIGSQLTSSIERFIFVFWMVPVVFLPLLALPTDLIDNHFLLLALSTGAVGTVAYFILITTAMRAWKLSWPGLRPHWSGDFNWWILLGLVVIDLLFTGLNIGQWPNLHLASWHLTMSAFEAGVMEETLFRFAILGILFAAWRNVKQRLPLAIVTSALLFGLVHLSNAMLQHWDMTILQAVSAFSLGLFFAVVYVYTGQLWLTMVMHGLLDWTSFVVTGSDLMKGTTNWTDWVSVILELVVFAGIAAWMMFGQRRKVMERHVARLTGEHQHFGFMVRY</sequence>
<feature type="transmembrane region" description="Helical" evidence="2">
    <location>
        <begin position="349"/>
        <end position="368"/>
    </location>
</feature>
<dbReference type="InterPro" id="IPR003675">
    <property type="entry name" value="Rce1/LyrA-like_dom"/>
</dbReference>
<proteinExistence type="inferred from homology"/>
<dbReference type="EMBL" id="PNFV01000004">
    <property type="protein sequence ID" value="PMB82631.1"/>
    <property type="molecule type" value="Genomic_DNA"/>
</dbReference>
<dbReference type="InterPro" id="IPR052710">
    <property type="entry name" value="CAAX_protease"/>
</dbReference>
<evidence type="ECO:0000256" key="2">
    <source>
        <dbReference type="SAM" id="Phobius"/>
    </source>
</evidence>
<dbReference type="Pfam" id="PF02517">
    <property type="entry name" value="Rce1-like"/>
    <property type="match status" value="1"/>
</dbReference>
<feature type="transmembrane region" description="Helical" evidence="2">
    <location>
        <begin position="37"/>
        <end position="58"/>
    </location>
</feature>
<name>A0A2J6NMT5_9LACO</name>
<dbReference type="GO" id="GO:0004175">
    <property type="term" value="F:endopeptidase activity"/>
    <property type="evidence" value="ECO:0007669"/>
    <property type="project" value="UniProtKB-ARBA"/>
</dbReference>
<dbReference type="OrthoDB" id="2321437at2"/>
<evidence type="ECO:0000259" key="3">
    <source>
        <dbReference type="Pfam" id="PF02517"/>
    </source>
</evidence>
<keyword evidence="4" id="KW-0482">Metalloprotease</keyword>
<feature type="transmembrane region" description="Helical" evidence="2">
    <location>
        <begin position="294"/>
        <end position="313"/>
    </location>
</feature>
<evidence type="ECO:0000256" key="1">
    <source>
        <dbReference type="ARBA" id="ARBA00009067"/>
    </source>
</evidence>
<keyword evidence="4" id="KW-0378">Hydrolase</keyword>
<keyword evidence="2" id="KW-0472">Membrane</keyword>
<keyword evidence="2" id="KW-1133">Transmembrane helix</keyword>
<feature type="transmembrane region" description="Helical" evidence="2">
    <location>
        <begin position="265"/>
        <end position="282"/>
    </location>
</feature>
<comment type="similarity">
    <text evidence="1">Belongs to the UPF0177 family.</text>
</comment>
<feature type="transmembrane region" description="Helical" evidence="2">
    <location>
        <begin position="158"/>
        <end position="181"/>
    </location>
</feature>
<feature type="transmembrane region" description="Helical" evidence="2">
    <location>
        <begin position="6"/>
        <end position="25"/>
    </location>
</feature>
<evidence type="ECO:0000313" key="4">
    <source>
        <dbReference type="EMBL" id="PMB82631.1"/>
    </source>
</evidence>
<keyword evidence="4" id="KW-0645">Protease</keyword>
<reference evidence="4 5" key="1">
    <citation type="submission" date="2017-09" db="EMBL/GenBank/DDBJ databases">
        <title>Bacterial strain isolated from the female urinary microbiota.</title>
        <authorList>
            <person name="Thomas-White K."/>
            <person name="Kumar N."/>
            <person name="Forster S."/>
            <person name="Putonti C."/>
            <person name="Lawley T."/>
            <person name="Wolfe A.J."/>
        </authorList>
    </citation>
    <scope>NUCLEOTIDE SEQUENCE [LARGE SCALE GENOMIC DNA]</scope>
    <source>
        <strain evidence="4 5">UMB0683</strain>
    </source>
</reference>
<dbReference type="PANTHER" id="PTHR36435">
    <property type="entry name" value="SLR1288 PROTEIN"/>
    <property type="match status" value="1"/>
</dbReference>